<evidence type="ECO:0000313" key="4">
    <source>
        <dbReference type="EMBL" id="KAH0761167.1"/>
    </source>
</evidence>
<keyword evidence="2" id="KW-0342">GTP-binding</keyword>
<keyword evidence="5" id="KW-1185">Reference proteome</keyword>
<comment type="caution">
    <text evidence="4">The sequence shown here is derived from an EMBL/GenBank/DDBJ whole genome shotgun (WGS) entry which is preliminary data.</text>
</comment>
<name>A0ABQ7VD03_SOLTU</name>
<evidence type="ECO:0000313" key="5">
    <source>
        <dbReference type="Proteomes" id="UP000826656"/>
    </source>
</evidence>
<sequence length="171" mass="18660">MVNMSAFLSSGPVKGTYLHHKKIKAAQGIKITAKFVKFDLEVQLASHNLSVHCMGVLTFSSTDGFEHAIAGTSLYVVGPDDDVEDFKEAAMEDMNSVMSRIDKRGEGVYVQETTLGSLEALLELLKTPEVSIHVSGIGIGPVHKKYVIKSSVMLEKKKEYATILAFDVNLV</sequence>
<keyword evidence="1" id="KW-0547">Nucleotide-binding</keyword>
<accession>A0ABQ7VD03</accession>
<dbReference type="Gene3D" id="3.40.50.10050">
    <property type="entry name" value="Translation initiation factor IF- 2, domain 3"/>
    <property type="match status" value="1"/>
</dbReference>
<dbReference type="Pfam" id="PF11987">
    <property type="entry name" value="IF-2"/>
    <property type="match status" value="1"/>
</dbReference>
<dbReference type="SUPFAM" id="SSF52156">
    <property type="entry name" value="Initiation factor IF2/eIF5b, domain 3"/>
    <property type="match status" value="1"/>
</dbReference>
<dbReference type="InterPro" id="IPR015760">
    <property type="entry name" value="TIF_IF2"/>
</dbReference>
<evidence type="ECO:0000256" key="1">
    <source>
        <dbReference type="ARBA" id="ARBA00022741"/>
    </source>
</evidence>
<reference evidence="4 5" key="1">
    <citation type="journal article" date="2021" name="bioRxiv">
        <title>Chromosome-scale and haplotype-resolved genome assembly of a tetraploid potato cultivar.</title>
        <authorList>
            <person name="Sun H."/>
            <person name="Jiao W.-B."/>
            <person name="Krause K."/>
            <person name="Campoy J.A."/>
            <person name="Goel M."/>
            <person name="Folz-Donahue K."/>
            <person name="Kukat C."/>
            <person name="Huettel B."/>
            <person name="Schneeberger K."/>
        </authorList>
    </citation>
    <scope>NUCLEOTIDE SEQUENCE [LARGE SCALE GENOMIC DNA]</scope>
    <source>
        <strain evidence="4">SolTubOtavaFocal</strain>
        <tissue evidence="4">Leaves</tissue>
    </source>
</reference>
<proteinExistence type="predicted"/>
<organism evidence="4 5">
    <name type="scientific">Solanum tuberosum</name>
    <name type="common">Potato</name>
    <dbReference type="NCBI Taxonomy" id="4113"/>
    <lineage>
        <taxon>Eukaryota</taxon>
        <taxon>Viridiplantae</taxon>
        <taxon>Streptophyta</taxon>
        <taxon>Embryophyta</taxon>
        <taxon>Tracheophyta</taxon>
        <taxon>Spermatophyta</taxon>
        <taxon>Magnoliopsida</taxon>
        <taxon>eudicotyledons</taxon>
        <taxon>Gunneridae</taxon>
        <taxon>Pentapetalae</taxon>
        <taxon>asterids</taxon>
        <taxon>lamiids</taxon>
        <taxon>Solanales</taxon>
        <taxon>Solanaceae</taxon>
        <taxon>Solanoideae</taxon>
        <taxon>Solaneae</taxon>
        <taxon>Solanum</taxon>
    </lineage>
</organism>
<dbReference type="EMBL" id="JAIVGD010000013">
    <property type="protein sequence ID" value="KAH0761167.1"/>
    <property type="molecule type" value="Genomic_DNA"/>
</dbReference>
<feature type="domain" description="Translation initiation factor IF- 2" evidence="3">
    <location>
        <begin position="87"/>
        <end position="169"/>
    </location>
</feature>
<dbReference type="Gene3D" id="2.40.30.10">
    <property type="entry name" value="Translation factors"/>
    <property type="match status" value="1"/>
</dbReference>
<dbReference type="InterPro" id="IPR023115">
    <property type="entry name" value="TIF_IF2_dom3"/>
</dbReference>
<dbReference type="Proteomes" id="UP000826656">
    <property type="component" value="Unassembled WGS sequence"/>
</dbReference>
<evidence type="ECO:0000259" key="3">
    <source>
        <dbReference type="Pfam" id="PF11987"/>
    </source>
</evidence>
<dbReference type="PANTHER" id="PTHR43381:SF4">
    <property type="entry name" value="EUKARYOTIC TRANSLATION INITIATION FACTOR 5B"/>
    <property type="match status" value="1"/>
</dbReference>
<protein>
    <recommendedName>
        <fullName evidence="3">Translation initiation factor IF- 2 domain-containing protein</fullName>
    </recommendedName>
</protein>
<dbReference type="PANTHER" id="PTHR43381">
    <property type="entry name" value="TRANSLATION INITIATION FACTOR IF-2-RELATED"/>
    <property type="match status" value="1"/>
</dbReference>
<gene>
    <name evidence="4" type="ORF">KY290_017240</name>
</gene>
<dbReference type="InterPro" id="IPR036925">
    <property type="entry name" value="TIF_IF2_dom3_sf"/>
</dbReference>
<evidence type="ECO:0000256" key="2">
    <source>
        <dbReference type="ARBA" id="ARBA00023134"/>
    </source>
</evidence>